<accession>D3HQP8</accession>
<sequence>MTQLEDLIYSLATVIVRYHDSQAYTTRLVSDPDKTKLKRLSRLCAIDIIKNPEEKFDEKLTSVIKACTPGYPDREKYLTFLLNEISFLKPNLSQKTPYTSEELEEIQRQITQFFIDCRQLLKKLKTQNYEITCTSIKPVEIKGLINTAYTGGYFCTSGDLLIDETLNRFNISKDSSDEEIIEAASSICREYQNILLISELKSQKLELKSQKSTLELKVSELEDVNSKLVLQNSGLDAQKKTLELEASELEHEKSTLTQQKLELEEQKFSLERQKSTLESDKSALTLQTFKLTEKNQGQEIAIEGLRRDLEKAKEELRRNMEKHQKDVQKHQIEFERFKKQKIEMHQVQEKTIEELRRDLENTQAELEKTQLEFQRFKKQKIETHQAHEKTIEELHRELENVRAELEKTQLEFENFKKQKAEELPFPKRQLPSLYSGLAPFYLLNQQMGKGTFFQSNLSSEKDISIVEDVTSKPNID</sequence>
<organism evidence="2 3">
    <name type="scientific">Legionella longbeachae serogroup 1 (strain NSW150)</name>
    <dbReference type="NCBI Taxonomy" id="661367"/>
    <lineage>
        <taxon>Bacteria</taxon>
        <taxon>Pseudomonadati</taxon>
        <taxon>Pseudomonadota</taxon>
        <taxon>Gammaproteobacteria</taxon>
        <taxon>Legionellales</taxon>
        <taxon>Legionellaceae</taxon>
        <taxon>Legionella</taxon>
    </lineage>
</organism>
<evidence type="ECO:0000256" key="1">
    <source>
        <dbReference type="SAM" id="Coils"/>
    </source>
</evidence>
<dbReference type="STRING" id="661367.LLO_0873"/>
<proteinExistence type="predicted"/>
<feature type="coiled-coil region" evidence="1">
    <location>
        <begin position="197"/>
        <end position="418"/>
    </location>
</feature>
<dbReference type="RefSeq" id="WP_003632475.1">
    <property type="nucleotide sequence ID" value="NC_013861.1"/>
</dbReference>
<dbReference type="EMBL" id="FN650140">
    <property type="protein sequence ID" value="CBJ11218.1"/>
    <property type="molecule type" value="Genomic_DNA"/>
</dbReference>
<dbReference type="KEGG" id="llo:LLO_0873"/>
<dbReference type="AlphaFoldDB" id="D3HQP8"/>
<dbReference type="HOGENOM" id="CLU_573407_0_0_6"/>
<dbReference type="eggNOG" id="ENOG503122J">
    <property type="taxonomic scope" value="Bacteria"/>
</dbReference>
<reference evidence="2 3" key="1">
    <citation type="journal article" date="2010" name="PLoS Genet.">
        <title>Analysis of the Legionella longbeachae genome and transcriptome uncovers unique strategies to cause Legionnaires' disease.</title>
        <authorList>
            <person name="Cazalet C."/>
            <person name="Gomez-Valero L."/>
            <person name="Rusniok C."/>
            <person name="Lomma M."/>
            <person name="Dervins-Ravault D."/>
            <person name="Newton H."/>
            <person name="Sansom F."/>
            <person name="Jarraud S."/>
            <person name="Zidane N."/>
            <person name="Ma L."/>
            <person name="Bouchier C."/>
            <person name="Etienne J."/>
            <person name="Hartland E."/>
            <person name="Buchrieser C."/>
        </authorList>
    </citation>
    <scope>NUCLEOTIDE SEQUENCE [LARGE SCALE GENOMIC DNA]</scope>
    <source>
        <strain evidence="2 3">NSW150</strain>
    </source>
</reference>
<dbReference type="Proteomes" id="UP000001060">
    <property type="component" value="Chromosome"/>
</dbReference>
<evidence type="ECO:0000313" key="3">
    <source>
        <dbReference type="Proteomes" id="UP000001060"/>
    </source>
</evidence>
<evidence type="ECO:0000313" key="2">
    <source>
        <dbReference type="EMBL" id="CBJ11218.1"/>
    </source>
</evidence>
<dbReference type="OrthoDB" id="5654041at2"/>
<dbReference type="GeneID" id="40925106"/>
<keyword evidence="1" id="KW-0175">Coiled coil</keyword>
<keyword evidence="3" id="KW-1185">Reference proteome</keyword>
<protein>
    <submittedName>
        <fullName evidence="2">Uncharacterized protein</fullName>
    </submittedName>
</protein>
<gene>
    <name evidence="2" type="ordered locus">LLO_0873</name>
</gene>
<name>D3HQP8_LEGLN</name>